<dbReference type="PANTHER" id="PTHR46065:SF3">
    <property type="entry name" value="FI20425P1"/>
    <property type="match status" value="1"/>
</dbReference>
<dbReference type="GO" id="GO:0016567">
    <property type="term" value="P:protein ubiquitination"/>
    <property type="evidence" value="ECO:0007669"/>
    <property type="project" value="TreeGrafter"/>
</dbReference>
<dbReference type="CDD" id="cd16495">
    <property type="entry name" value="RING_CH-C4HC3_MARCH"/>
    <property type="match status" value="1"/>
</dbReference>
<keyword evidence="9 11" id="KW-0472">Membrane</keyword>
<comment type="subcellular location">
    <subcellularLocation>
        <location evidence="1">Membrane</location>
        <topology evidence="1">Multi-pass membrane protein</topology>
    </subcellularLocation>
</comment>
<evidence type="ECO:0000256" key="8">
    <source>
        <dbReference type="ARBA" id="ARBA00022989"/>
    </source>
</evidence>
<reference evidence="13" key="1">
    <citation type="submission" date="2021-01" db="EMBL/GenBank/DDBJ databases">
        <authorList>
            <person name="Corre E."/>
            <person name="Pelletier E."/>
            <person name="Niang G."/>
            <person name="Scheremetjew M."/>
            <person name="Finn R."/>
            <person name="Kale V."/>
            <person name="Holt S."/>
            <person name="Cochrane G."/>
            <person name="Meng A."/>
            <person name="Brown T."/>
            <person name="Cohen L."/>
        </authorList>
    </citation>
    <scope>NUCLEOTIDE SEQUENCE</scope>
    <source>
        <strain evidence="13">SL-175</strain>
    </source>
</reference>
<feature type="region of interest" description="Disordered" evidence="10">
    <location>
        <begin position="23"/>
        <end position="78"/>
    </location>
</feature>
<keyword evidence="2" id="KW-0808">Transferase</keyword>
<organism evidence="13">
    <name type="scientific">Mantoniella antarctica</name>
    <dbReference type="NCBI Taxonomy" id="81844"/>
    <lineage>
        <taxon>Eukaryota</taxon>
        <taxon>Viridiplantae</taxon>
        <taxon>Chlorophyta</taxon>
        <taxon>Mamiellophyceae</taxon>
        <taxon>Mamiellales</taxon>
        <taxon>Mamiellaceae</taxon>
        <taxon>Mantoniella</taxon>
    </lineage>
</organism>
<sequence length="476" mass="51208">MDRGNESGGSVMVAEVLRQRAAQQRARWEAFQRKGEGRDVGEGRDGVGEGRDPPGTGTRPWQHPDAGGGSVQAASASFHNEVDAAAERIERTRAAASVAAPARRATVEGAEEPEAEGGRERGARPQSDVRSRDDNMSAAAASGGAMEDDGSAPQCRICFAGEEAGRLFAPCQCRGSIGKVHVGCLNAWRNLSANDQSYVACDQCGYRYNVERAAWASKLESPNLAIALSALLILLLVVVGGVASRLVSTPILAAGCRRAGAQLAAIPARWGGDWRSVQRTRKWLKRLAKPRPSHEWRAWTSRADEMPDLLGVTGLYAAIAADYARIEAAAAELGGASPLHLEFAFYNAVRFFPPWWRAGGPAWLVSRAWLADALDVMVAGLVLVGFVAFGTHLVSKLRHDFRFNAEHLLVPVMTMFASHGTEALRLVAAGGLVYAYVTMHEAVRLRSRDALMKFGERVLEVQPLAAPQPTPRDGAR</sequence>
<evidence type="ECO:0000256" key="3">
    <source>
        <dbReference type="ARBA" id="ARBA00022692"/>
    </source>
</evidence>
<feature type="compositionally biased region" description="Basic and acidic residues" evidence="10">
    <location>
        <begin position="26"/>
        <end position="52"/>
    </location>
</feature>
<feature type="region of interest" description="Disordered" evidence="10">
    <location>
        <begin position="93"/>
        <end position="151"/>
    </location>
</feature>
<feature type="compositionally biased region" description="Basic and acidic residues" evidence="10">
    <location>
        <begin position="116"/>
        <end position="135"/>
    </location>
</feature>
<evidence type="ECO:0000256" key="10">
    <source>
        <dbReference type="SAM" id="MobiDB-lite"/>
    </source>
</evidence>
<dbReference type="PANTHER" id="PTHR46065">
    <property type="entry name" value="E3 UBIQUITIN-PROTEIN LIGASE MARCH 2/3 FAMILY MEMBER"/>
    <property type="match status" value="1"/>
</dbReference>
<evidence type="ECO:0000256" key="1">
    <source>
        <dbReference type="ARBA" id="ARBA00004141"/>
    </source>
</evidence>
<dbReference type="SMART" id="SM00744">
    <property type="entry name" value="RINGv"/>
    <property type="match status" value="1"/>
</dbReference>
<dbReference type="Pfam" id="PF12906">
    <property type="entry name" value="RINGv"/>
    <property type="match status" value="1"/>
</dbReference>
<evidence type="ECO:0000313" key="13">
    <source>
        <dbReference type="EMBL" id="CAD8707615.1"/>
    </source>
</evidence>
<feature type="compositionally biased region" description="Low complexity" evidence="10">
    <location>
        <begin position="94"/>
        <end position="104"/>
    </location>
</feature>
<feature type="domain" description="RING-CH-type" evidence="12">
    <location>
        <begin position="147"/>
        <end position="211"/>
    </location>
</feature>
<proteinExistence type="predicted"/>
<keyword evidence="6" id="KW-0833">Ubl conjugation pathway</keyword>
<dbReference type="SUPFAM" id="SSF57850">
    <property type="entry name" value="RING/U-box"/>
    <property type="match status" value="1"/>
</dbReference>
<name>A0A7S0X7J2_9CHLO</name>
<dbReference type="AlphaFoldDB" id="A0A7S0X7J2"/>
<keyword evidence="5" id="KW-0863">Zinc-finger</keyword>
<keyword evidence="3 11" id="KW-0812">Transmembrane</keyword>
<accession>A0A7S0X7J2</accession>
<dbReference type="InterPro" id="IPR011016">
    <property type="entry name" value="Znf_RING-CH"/>
</dbReference>
<dbReference type="Gene3D" id="3.30.40.10">
    <property type="entry name" value="Zinc/RING finger domain, C3HC4 (zinc finger)"/>
    <property type="match status" value="1"/>
</dbReference>
<evidence type="ECO:0000256" key="7">
    <source>
        <dbReference type="ARBA" id="ARBA00022833"/>
    </source>
</evidence>
<evidence type="ECO:0000259" key="12">
    <source>
        <dbReference type="PROSITE" id="PS51292"/>
    </source>
</evidence>
<dbReference type="InterPro" id="IPR013083">
    <property type="entry name" value="Znf_RING/FYVE/PHD"/>
</dbReference>
<feature type="transmembrane region" description="Helical" evidence="11">
    <location>
        <begin position="423"/>
        <end position="443"/>
    </location>
</feature>
<evidence type="ECO:0000256" key="5">
    <source>
        <dbReference type="ARBA" id="ARBA00022771"/>
    </source>
</evidence>
<keyword evidence="7" id="KW-0862">Zinc</keyword>
<dbReference type="GO" id="GO:0016020">
    <property type="term" value="C:membrane"/>
    <property type="evidence" value="ECO:0007669"/>
    <property type="project" value="UniProtKB-SubCell"/>
</dbReference>
<keyword evidence="4" id="KW-0479">Metal-binding</keyword>
<feature type="transmembrane region" description="Helical" evidence="11">
    <location>
        <begin position="224"/>
        <end position="248"/>
    </location>
</feature>
<feature type="compositionally biased region" description="Low complexity" evidence="10">
    <location>
        <begin position="136"/>
        <end position="145"/>
    </location>
</feature>
<evidence type="ECO:0000256" key="2">
    <source>
        <dbReference type="ARBA" id="ARBA00022679"/>
    </source>
</evidence>
<evidence type="ECO:0000256" key="6">
    <source>
        <dbReference type="ARBA" id="ARBA00022786"/>
    </source>
</evidence>
<feature type="transmembrane region" description="Helical" evidence="11">
    <location>
        <begin position="373"/>
        <end position="394"/>
    </location>
</feature>
<evidence type="ECO:0000256" key="11">
    <source>
        <dbReference type="SAM" id="Phobius"/>
    </source>
</evidence>
<evidence type="ECO:0000256" key="4">
    <source>
        <dbReference type="ARBA" id="ARBA00022723"/>
    </source>
</evidence>
<gene>
    <name evidence="13" type="ORF">MANT1106_LOCUS10298</name>
</gene>
<dbReference type="EMBL" id="HBFC01017322">
    <property type="protein sequence ID" value="CAD8707615.1"/>
    <property type="molecule type" value="Transcribed_RNA"/>
</dbReference>
<dbReference type="GO" id="GO:0008270">
    <property type="term" value="F:zinc ion binding"/>
    <property type="evidence" value="ECO:0007669"/>
    <property type="project" value="UniProtKB-KW"/>
</dbReference>
<protein>
    <recommendedName>
        <fullName evidence="12">RING-CH-type domain-containing protein</fullName>
    </recommendedName>
</protein>
<keyword evidence="8 11" id="KW-1133">Transmembrane helix</keyword>
<dbReference type="GO" id="GO:0004842">
    <property type="term" value="F:ubiquitin-protein transferase activity"/>
    <property type="evidence" value="ECO:0007669"/>
    <property type="project" value="TreeGrafter"/>
</dbReference>
<evidence type="ECO:0000256" key="9">
    <source>
        <dbReference type="ARBA" id="ARBA00023136"/>
    </source>
</evidence>
<dbReference type="PROSITE" id="PS51292">
    <property type="entry name" value="ZF_RING_CH"/>
    <property type="match status" value="1"/>
</dbReference>